<dbReference type="AlphaFoldDB" id="U2X5Z8"/>
<protein>
    <submittedName>
        <fullName evidence="1">Core tail protein</fullName>
    </submittedName>
</protein>
<reference evidence="2" key="1">
    <citation type="journal article" date="2013" name="Genome">
        <title>Draft Genome Sequence of Geobacillus kaustophilus GBlys, a Lysogenic Strain with Bacteriophage phiOH2.</title>
        <authorList>
            <person name="Doi K."/>
            <person name="Mori K."/>
            <person name="Martono H."/>
            <person name="Nagayoshi Y."/>
            <person name="Fujino Y."/>
            <person name="Tashiro K."/>
            <person name="Kuhara S."/>
            <person name="Ohshima T."/>
        </authorList>
    </citation>
    <scope>NUCLEOTIDE SEQUENCE [LARGE SCALE GENOMIC DNA]</scope>
    <source>
        <strain evidence="2">GBlys</strain>
    </source>
</reference>
<gene>
    <name evidence="1" type="ORF">GBL_2404</name>
</gene>
<organism evidence="1 2">
    <name type="scientific">Geobacillus kaustophilus GBlys</name>
    <dbReference type="NCBI Taxonomy" id="1337888"/>
    <lineage>
        <taxon>Bacteria</taxon>
        <taxon>Bacillati</taxon>
        <taxon>Bacillota</taxon>
        <taxon>Bacilli</taxon>
        <taxon>Bacillales</taxon>
        <taxon>Anoxybacillaceae</taxon>
        <taxon>Geobacillus</taxon>
        <taxon>Geobacillus thermoleovorans group</taxon>
    </lineage>
</organism>
<dbReference type="Pfam" id="PF09393">
    <property type="entry name" value="DUF2001"/>
    <property type="match status" value="1"/>
</dbReference>
<comment type="caution">
    <text evidence="1">The sequence shown here is derived from an EMBL/GenBank/DDBJ whole genome shotgun (WGS) entry which is preliminary data.</text>
</comment>
<dbReference type="EMBL" id="BASG01000024">
    <property type="protein sequence ID" value="GAD14187.1"/>
    <property type="molecule type" value="Genomic_DNA"/>
</dbReference>
<evidence type="ECO:0000313" key="2">
    <source>
        <dbReference type="Proteomes" id="UP000016424"/>
    </source>
</evidence>
<sequence length="157" mass="17467">MIDMPRVMESKDAISSKEGTLYITIDGKSYEFAEIVKFDATIEYIKADVKRVGARMNGSKIVGANGKGNMTYYYHRPEIRAMALEYLRTGKAPMFDAMLVNADITSAAGKQTAIIKNIVPDSTLIAKLDGDSDDVLKDEVSFTFDDFDLLDQFKTIN</sequence>
<accession>U2X5Z8</accession>
<dbReference type="InterPro" id="IPR018989">
    <property type="entry name" value="DUF2001"/>
</dbReference>
<name>U2X5Z8_GEOKU</name>
<evidence type="ECO:0000313" key="1">
    <source>
        <dbReference type="EMBL" id="GAD14187.1"/>
    </source>
</evidence>
<dbReference type="InterPro" id="IPR038628">
    <property type="entry name" value="XkdM-like_sf"/>
</dbReference>
<dbReference type="SUPFAM" id="SSF69279">
    <property type="entry name" value="Phage tail proteins"/>
    <property type="match status" value="1"/>
</dbReference>
<dbReference type="Proteomes" id="UP000016424">
    <property type="component" value="Unassembled WGS sequence"/>
</dbReference>
<dbReference type="Gene3D" id="2.30.110.40">
    <property type="entry name" value="Phage tail tube protein"/>
    <property type="match status" value="1"/>
</dbReference>
<proteinExistence type="predicted"/>